<evidence type="ECO:0008006" key="3">
    <source>
        <dbReference type="Google" id="ProtNLM"/>
    </source>
</evidence>
<reference evidence="1 2" key="1">
    <citation type="journal article" date="2019" name="Nat. Ecol. Evol.">
        <title>Megaphylogeny resolves global patterns of mushroom evolution.</title>
        <authorList>
            <person name="Varga T."/>
            <person name="Krizsan K."/>
            <person name="Foldi C."/>
            <person name="Dima B."/>
            <person name="Sanchez-Garcia M."/>
            <person name="Sanchez-Ramirez S."/>
            <person name="Szollosi G.J."/>
            <person name="Szarkandi J.G."/>
            <person name="Papp V."/>
            <person name="Albert L."/>
            <person name="Andreopoulos W."/>
            <person name="Angelini C."/>
            <person name="Antonin V."/>
            <person name="Barry K.W."/>
            <person name="Bougher N.L."/>
            <person name="Buchanan P."/>
            <person name="Buyck B."/>
            <person name="Bense V."/>
            <person name="Catcheside P."/>
            <person name="Chovatia M."/>
            <person name="Cooper J."/>
            <person name="Damon W."/>
            <person name="Desjardin D."/>
            <person name="Finy P."/>
            <person name="Geml J."/>
            <person name="Haridas S."/>
            <person name="Hughes K."/>
            <person name="Justo A."/>
            <person name="Karasinski D."/>
            <person name="Kautmanova I."/>
            <person name="Kiss B."/>
            <person name="Kocsube S."/>
            <person name="Kotiranta H."/>
            <person name="LaButti K.M."/>
            <person name="Lechner B.E."/>
            <person name="Liimatainen K."/>
            <person name="Lipzen A."/>
            <person name="Lukacs Z."/>
            <person name="Mihaltcheva S."/>
            <person name="Morgado L.N."/>
            <person name="Niskanen T."/>
            <person name="Noordeloos M.E."/>
            <person name="Ohm R.A."/>
            <person name="Ortiz-Santana B."/>
            <person name="Ovrebo C."/>
            <person name="Racz N."/>
            <person name="Riley R."/>
            <person name="Savchenko A."/>
            <person name="Shiryaev A."/>
            <person name="Soop K."/>
            <person name="Spirin V."/>
            <person name="Szebenyi C."/>
            <person name="Tomsovsky M."/>
            <person name="Tulloss R.E."/>
            <person name="Uehling J."/>
            <person name="Grigoriev I.V."/>
            <person name="Vagvolgyi C."/>
            <person name="Papp T."/>
            <person name="Martin F.M."/>
            <person name="Miettinen O."/>
            <person name="Hibbett D.S."/>
            <person name="Nagy L.G."/>
        </authorList>
    </citation>
    <scope>NUCLEOTIDE SEQUENCE [LARGE SCALE GENOMIC DNA]</scope>
    <source>
        <strain evidence="1 2">FP101781</strain>
    </source>
</reference>
<gene>
    <name evidence="1" type="ORF">FA13DRAFT_1727335</name>
</gene>
<accession>A0A4Y7TSY6</accession>
<dbReference type="AlphaFoldDB" id="A0A4Y7TSY6"/>
<evidence type="ECO:0000313" key="1">
    <source>
        <dbReference type="EMBL" id="TEB36998.1"/>
    </source>
</evidence>
<dbReference type="OrthoDB" id="3251070at2759"/>
<proteinExistence type="predicted"/>
<protein>
    <recommendedName>
        <fullName evidence="3">F-box domain-containing protein</fullName>
    </recommendedName>
</protein>
<organism evidence="1 2">
    <name type="scientific">Coprinellus micaceus</name>
    <name type="common">Glistening ink-cap mushroom</name>
    <name type="synonym">Coprinus micaceus</name>
    <dbReference type="NCBI Taxonomy" id="71717"/>
    <lineage>
        <taxon>Eukaryota</taxon>
        <taxon>Fungi</taxon>
        <taxon>Dikarya</taxon>
        <taxon>Basidiomycota</taxon>
        <taxon>Agaricomycotina</taxon>
        <taxon>Agaricomycetes</taxon>
        <taxon>Agaricomycetidae</taxon>
        <taxon>Agaricales</taxon>
        <taxon>Agaricineae</taxon>
        <taxon>Psathyrellaceae</taxon>
        <taxon>Coprinellus</taxon>
    </lineage>
</organism>
<comment type="caution">
    <text evidence="1">The sequence shown here is derived from an EMBL/GenBank/DDBJ whole genome shotgun (WGS) entry which is preliminary data.</text>
</comment>
<evidence type="ECO:0000313" key="2">
    <source>
        <dbReference type="Proteomes" id="UP000298030"/>
    </source>
</evidence>
<sequence>MPDIIASRTSVVDSNADKGILVLPLELISETLKNYKKIEIHSTSDDSTPFVLPRGFSVRPGVLRALSQVCQVYREVFLPLAYESLATCLYPKSGHNIKSHHKTHRQITVSLTTYKGETAIPLFVACLAALPNLRSIKIVHAPASLMKPFRDTFKQTLAISFPTVHTVAVRPPCHGLMFALPEVRSVWVDWHLDATQVATSLINAGCKKVEVLKNFDLSYSMLTRLLNKTPMLRHVTLTIYDEMKYFEILKRCKRLDTIELRMEQVYFEKKYREPTMDLPPVANTIKTCRAVLKASPSSESKFLRLVEVGPSPRAPELEEGEMSYTDIGLD</sequence>
<keyword evidence="2" id="KW-1185">Reference proteome</keyword>
<name>A0A4Y7TSY6_COPMI</name>
<dbReference type="EMBL" id="QPFP01000005">
    <property type="protein sequence ID" value="TEB36998.1"/>
    <property type="molecule type" value="Genomic_DNA"/>
</dbReference>
<dbReference type="Proteomes" id="UP000298030">
    <property type="component" value="Unassembled WGS sequence"/>
</dbReference>